<dbReference type="OrthoDB" id="9816001at2"/>
<evidence type="ECO:0000256" key="2">
    <source>
        <dbReference type="SAM" id="SignalP"/>
    </source>
</evidence>
<dbReference type="RefSeq" id="WP_108736639.1">
    <property type="nucleotide sequence ID" value="NZ_CP020919.1"/>
</dbReference>
<dbReference type="Proteomes" id="UP000244677">
    <property type="component" value="Chromosome"/>
</dbReference>
<dbReference type="InterPro" id="IPR036514">
    <property type="entry name" value="SGNH_hydro_sf"/>
</dbReference>
<protein>
    <recommendedName>
        <fullName evidence="3">Sialate O-acetylesterase domain-containing protein</fullName>
    </recommendedName>
</protein>
<dbReference type="InterPro" id="IPR005181">
    <property type="entry name" value="SASA"/>
</dbReference>
<dbReference type="InterPro" id="IPR013783">
    <property type="entry name" value="Ig-like_fold"/>
</dbReference>
<gene>
    <name evidence="4" type="ORF">FK004_07125</name>
</gene>
<reference evidence="4 5" key="1">
    <citation type="submission" date="2017-04" db="EMBL/GenBank/DDBJ databases">
        <title>Complete genome sequence of Flavobacterium kingsejong AJ004.</title>
        <authorList>
            <person name="Lee P.C."/>
        </authorList>
    </citation>
    <scope>NUCLEOTIDE SEQUENCE [LARGE SCALE GENOMIC DNA]</scope>
    <source>
        <strain evidence="4 5">AJ004</strain>
    </source>
</reference>
<dbReference type="InterPro" id="IPR008979">
    <property type="entry name" value="Galactose-bd-like_sf"/>
</dbReference>
<dbReference type="SUPFAM" id="SSF52266">
    <property type="entry name" value="SGNH hydrolase"/>
    <property type="match status" value="1"/>
</dbReference>
<dbReference type="PANTHER" id="PTHR22901:SF0">
    <property type="entry name" value="SIALATE O-ACETYLESTERASE"/>
    <property type="match status" value="1"/>
</dbReference>
<organism evidence="4 5">
    <name type="scientific">Flavobacterium kingsejongi</name>
    <dbReference type="NCBI Taxonomy" id="1678728"/>
    <lineage>
        <taxon>Bacteria</taxon>
        <taxon>Pseudomonadati</taxon>
        <taxon>Bacteroidota</taxon>
        <taxon>Flavobacteriia</taxon>
        <taxon>Flavobacteriales</taxon>
        <taxon>Flavobacteriaceae</taxon>
        <taxon>Flavobacterium</taxon>
    </lineage>
</organism>
<dbReference type="PANTHER" id="PTHR22901">
    <property type="entry name" value="SIALATE O-ACETYLESTERASE"/>
    <property type="match status" value="1"/>
</dbReference>
<keyword evidence="1" id="KW-0378">Hydrolase</keyword>
<evidence type="ECO:0000256" key="1">
    <source>
        <dbReference type="ARBA" id="ARBA00022801"/>
    </source>
</evidence>
<proteinExistence type="predicted"/>
<dbReference type="Gene3D" id="3.40.50.1110">
    <property type="entry name" value="SGNH hydrolase"/>
    <property type="match status" value="2"/>
</dbReference>
<dbReference type="SUPFAM" id="SSF49785">
    <property type="entry name" value="Galactose-binding domain-like"/>
    <property type="match status" value="1"/>
</dbReference>
<dbReference type="GO" id="GO:0005975">
    <property type="term" value="P:carbohydrate metabolic process"/>
    <property type="evidence" value="ECO:0007669"/>
    <property type="project" value="TreeGrafter"/>
</dbReference>
<name>A0A2S1LMP7_9FLAO</name>
<keyword evidence="5" id="KW-1185">Reference proteome</keyword>
<dbReference type="Pfam" id="PF03629">
    <property type="entry name" value="SASA"/>
    <property type="match status" value="1"/>
</dbReference>
<keyword evidence="2" id="KW-0732">Signal</keyword>
<dbReference type="GO" id="GO:0001681">
    <property type="term" value="F:sialate O-acetylesterase activity"/>
    <property type="evidence" value="ECO:0007669"/>
    <property type="project" value="InterPro"/>
</dbReference>
<dbReference type="InterPro" id="IPR039329">
    <property type="entry name" value="SIAE"/>
</dbReference>
<dbReference type="AlphaFoldDB" id="A0A2S1LMP7"/>
<dbReference type="EMBL" id="CP020919">
    <property type="protein sequence ID" value="AWG25017.1"/>
    <property type="molecule type" value="Genomic_DNA"/>
</dbReference>
<feature type="chain" id="PRO_5015713890" description="Sialate O-acetylesterase domain-containing protein" evidence="2">
    <location>
        <begin position="19"/>
        <end position="632"/>
    </location>
</feature>
<dbReference type="KEGG" id="fki:FK004_07125"/>
<accession>A0A2S1LMP7</accession>
<evidence type="ECO:0000259" key="3">
    <source>
        <dbReference type="Pfam" id="PF03629"/>
    </source>
</evidence>
<feature type="signal peptide" evidence="2">
    <location>
        <begin position="1"/>
        <end position="18"/>
    </location>
</feature>
<sequence length="632" mass="70962">MKQILTLFLLVLSSMVSAKVTLPKFFSDHMVLQRDAVITIYGWADSNKSITVNFNNQTQSAKINANGEWSIDFAALPAGGPYEMSITQDATIHLKDIYLGDVWFCSGQSNMGWKLEDARNGKEELAKADYEKIKLLQVSRTMAGTPQKDIEKGEWKTCSPQSAEGFSAVAYFFGRELFLKYNVPIGLINSSWGGTNIEAWMSEDLMGKHATAKKVIAEMKSMNFSDVMENYKKESKAWEAKAETLDLGMKEKWYSTDVNTATWKDITLPTYWSKAKVTPNDGIIWVTRTFDLTPADLNSATLSVGRVDNEDITYINGKKIGESPVKDLDRLYTIPKGILLAGKNRITIRVKNTGDIGGFRGDASSLYLETSNRKLLLAGTWTYKAGTPDIEEVPVRQHPTKYPTSLYNGMVTPFFGIKIKGIIWYQGEANSKNATEYADLFQNMITDWRKNWKVDYPFIFAQLPNYGGQNNRWITLRESQAKALTLKNTAMVVLIDVGDDDNIHPIYKQIVGKRMAIIADQLAYNGKTPMTAPTYDHYSTNENAITIHFSNGTFTPETKKNNIGGFQVAGSDKKFYPAEAAVLGTDLKTIQVSSKEVKKPMAVRYLWEDAPGKVMLYNTDGLVTPPFRTYNW</sequence>
<feature type="domain" description="Sialate O-acetylesterase" evidence="3">
    <location>
        <begin position="418"/>
        <end position="504"/>
    </location>
</feature>
<dbReference type="Gene3D" id="2.60.40.10">
    <property type="entry name" value="Immunoglobulins"/>
    <property type="match status" value="1"/>
</dbReference>
<evidence type="ECO:0000313" key="4">
    <source>
        <dbReference type="EMBL" id="AWG25017.1"/>
    </source>
</evidence>
<evidence type="ECO:0000313" key="5">
    <source>
        <dbReference type="Proteomes" id="UP000244677"/>
    </source>
</evidence>